<sequence>NGKTPLHKACEVKASVAVVSMLIDAGASANARDVWGERPLHLLVDFRHEAVVRMLLLSGADVSLADIHGRTALYY</sequence>
<reference evidence="4 5" key="1">
    <citation type="submission" date="2018-03" db="EMBL/GenBank/DDBJ databases">
        <title>Genomes of Pezizomycetes fungi and the evolution of truffles.</title>
        <authorList>
            <person name="Murat C."/>
            <person name="Payen T."/>
            <person name="Noel B."/>
            <person name="Kuo A."/>
            <person name="Martin F.M."/>
        </authorList>
    </citation>
    <scope>NUCLEOTIDE SEQUENCE [LARGE SCALE GENOMIC DNA]</scope>
    <source>
        <strain evidence="4">091103-1</strain>
    </source>
</reference>
<evidence type="ECO:0000256" key="2">
    <source>
        <dbReference type="ARBA" id="ARBA00023043"/>
    </source>
</evidence>
<dbReference type="PANTHER" id="PTHR24198">
    <property type="entry name" value="ANKYRIN REPEAT AND PROTEIN KINASE DOMAIN-CONTAINING PROTEIN"/>
    <property type="match status" value="1"/>
</dbReference>
<comment type="caution">
    <text evidence="4">The sequence shown here is derived from an EMBL/GenBank/DDBJ whole genome shotgun (WGS) entry which is preliminary data.</text>
</comment>
<dbReference type="EMBL" id="PYWC01000109">
    <property type="protein sequence ID" value="PWW72309.1"/>
    <property type="molecule type" value="Genomic_DNA"/>
</dbReference>
<dbReference type="PANTHER" id="PTHR24198:SF165">
    <property type="entry name" value="ANKYRIN REPEAT-CONTAINING PROTEIN-RELATED"/>
    <property type="match status" value="1"/>
</dbReference>
<evidence type="ECO:0000313" key="5">
    <source>
        <dbReference type="Proteomes" id="UP000246991"/>
    </source>
</evidence>
<dbReference type="Pfam" id="PF12796">
    <property type="entry name" value="Ank_2"/>
    <property type="match status" value="1"/>
</dbReference>
<feature type="repeat" description="ANK" evidence="3">
    <location>
        <begin position="35"/>
        <end position="67"/>
    </location>
</feature>
<feature type="non-terminal residue" evidence="4">
    <location>
        <position position="1"/>
    </location>
</feature>
<dbReference type="Proteomes" id="UP000246991">
    <property type="component" value="Unassembled WGS sequence"/>
</dbReference>
<dbReference type="SMART" id="SM00248">
    <property type="entry name" value="ANK"/>
    <property type="match status" value="2"/>
</dbReference>
<keyword evidence="2 3" id="KW-0040">ANK repeat</keyword>
<keyword evidence="1" id="KW-0677">Repeat</keyword>
<dbReference type="SUPFAM" id="SSF48403">
    <property type="entry name" value="Ankyrin repeat"/>
    <property type="match status" value="1"/>
</dbReference>
<evidence type="ECO:0000313" key="4">
    <source>
        <dbReference type="EMBL" id="PWW72309.1"/>
    </source>
</evidence>
<gene>
    <name evidence="4" type="ORF">C7212DRAFT_70891</name>
</gene>
<dbReference type="PROSITE" id="PS50297">
    <property type="entry name" value="ANK_REP_REGION"/>
    <property type="match status" value="2"/>
</dbReference>
<name>A0A317SCN2_9PEZI</name>
<feature type="repeat" description="ANK" evidence="3">
    <location>
        <begin position="1"/>
        <end position="34"/>
    </location>
</feature>
<dbReference type="InterPro" id="IPR036770">
    <property type="entry name" value="Ankyrin_rpt-contain_sf"/>
</dbReference>
<proteinExistence type="predicted"/>
<dbReference type="InterPro" id="IPR002110">
    <property type="entry name" value="Ankyrin_rpt"/>
</dbReference>
<evidence type="ECO:0000256" key="3">
    <source>
        <dbReference type="PROSITE-ProRule" id="PRU00023"/>
    </source>
</evidence>
<dbReference type="PROSITE" id="PS50088">
    <property type="entry name" value="ANK_REPEAT"/>
    <property type="match status" value="2"/>
</dbReference>
<evidence type="ECO:0000256" key="1">
    <source>
        <dbReference type="ARBA" id="ARBA00022737"/>
    </source>
</evidence>
<keyword evidence="5" id="KW-1185">Reference proteome</keyword>
<protein>
    <submittedName>
        <fullName evidence="4">Ankyrin</fullName>
    </submittedName>
</protein>
<dbReference type="OrthoDB" id="366390at2759"/>
<accession>A0A317SCN2</accession>
<organism evidence="4 5">
    <name type="scientific">Tuber magnatum</name>
    <name type="common">white Piedmont truffle</name>
    <dbReference type="NCBI Taxonomy" id="42249"/>
    <lineage>
        <taxon>Eukaryota</taxon>
        <taxon>Fungi</taxon>
        <taxon>Dikarya</taxon>
        <taxon>Ascomycota</taxon>
        <taxon>Pezizomycotina</taxon>
        <taxon>Pezizomycetes</taxon>
        <taxon>Pezizales</taxon>
        <taxon>Tuberaceae</taxon>
        <taxon>Tuber</taxon>
    </lineage>
</organism>
<dbReference type="STRING" id="42249.A0A317SCN2"/>
<feature type="non-terminal residue" evidence="4">
    <location>
        <position position="75"/>
    </location>
</feature>
<dbReference type="AlphaFoldDB" id="A0A317SCN2"/>
<dbReference type="Gene3D" id="1.25.40.20">
    <property type="entry name" value="Ankyrin repeat-containing domain"/>
    <property type="match status" value="1"/>
</dbReference>